<reference evidence="3 4" key="1">
    <citation type="submission" date="2017-05" db="EMBL/GenBank/DDBJ databases">
        <title>Genomic insights into alkan degradation activity of Oleiphilus messinensis.</title>
        <authorList>
            <person name="Kozyavkin S.A."/>
            <person name="Slesarev A.I."/>
            <person name="Golyshin P.N."/>
            <person name="Korzhenkov A."/>
            <person name="Golyshina O.N."/>
            <person name="Toshchakov S.V."/>
        </authorList>
    </citation>
    <scope>NUCLEOTIDE SEQUENCE [LARGE SCALE GENOMIC DNA]</scope>
    <source>
        <strain evidence="3 4">ME102</strain>
    </source>
</reference>
<dbReference type="InterPro" id="IPR051209">
    <property type="entry name" value="FAD-bind_Monooxygenase_sf"/>
</dbReference>
<dbReference type="InterPro" id="IPR036188">
    <property type="entry name" value="FAD/NAD-bd_sf"/>
</dbReference>
<keyword evidence="3" id="KW-0560">Oxidoreductase</keyword>
<dbReference type="Gene3D" id="3.50.50.60">
    <property type="entry name" value="FAD/NAD(P)-binding domain"/>
    <property type="match status" value="2"/>
</dbReference>
<keyword evidence="2" id="KW-0812">Transmembrane</keyword>
<dbReference type="EMBL" id="CP021425">
    <property type="protein sequence ID" value="ARU56745.1"/>
    <property type="molecule type" value="Genomic_DNA"/>
</dbReference>
<dbReference type="PANTHER" id="PTHR42877:SF4">
    <property type="entry name" value="FAD_NAD(P)-BINDING DOMAIN-CONTAINING PROTEIN-RELATED"/>
    <property type="match status" value="1"/>
</dbReference>
<dbReference type="PRINTS" id="PR00469">
    <property type="entry name" value="PNDRDTASEII"/>
</dbReference>
<keyword evidence="4" id="KW-1185">Reference proteome</keyword>
<proteinExistence type="predicted"/>
<dbReference type="KEGG" id="ome:OLMES_2695"/>
<feature type="transmembrane region" description="Helical" evidence="2">
    <location>
        <begin position="67"/>
        <end position="86"/>
    </location>
</feature>
<evidence type="ECO:0000256" key="2">
    <source>
        <dbReference type="SAM" id="Phobius"/>
    </source>
</evidence>
<evidence type="ECO:0000313" key="3">
    <source>
        <dbReference type="EMBL" id="ARU56745.1"/>
    </source>
</evidence>
<feature type="region of interest" description="Disordered" evidence="1">
    <location>
        <begin position="1"/>
        <end position="29"/>
    </location>
</feature>
<dbReference type="PANTHER" id="PTHR42877">
    <property type="entry name" value="L-ORNITHINE N(5)-MONOOXYGENASE-RELATED"/>
    <property type="match status" value="1"/>
</dbReference>
<dbReference type="OrthoDB" id="9766402at2"/>
<name>A0A1Y0IB98_9GAMM</name>
<evidence type="ECO:0000256" key="1">
    <source>
        <dbReference type="SAM" id="MobiDB-lite"/>
    </source>
</evidence>
<dbReference type="GO" id="GO:0004497">
    <property type="term" value="F:monooxygenase activity"/>
    <property type="evidence" value="ECO:0007669"/>
    <property type="project" value="UniProtKB-KW"/>
</dbReference>
<dbReference type="AlphaFoldDB" id="A0A1Y0IB98"/>
<gene>
    <name evidence="3" type="ORF">OLMES_2695</name>
</gene>
<protein>
    <submittedName>
        <fullName evidence="3">Monooxygenase</fullName>
    </submittedName>
</protein>
<organism evidence="3 4">
    <name type="scientific">Oleiphilus messinensis</name>
    <dbReference type="NCBI Taxonomy" id="141451"/>
    <lineage>
        <taxon>Bacteria</taxon>
        <taxon>Pseudomonadati</taxon>
        <taxon>Pseudomonadota</taxon>
        <taxon>Gammaproteobacteria</taxon>
        <taxon>Oceanospirillales</taxon>
        <taxon>Oleiphilaceae</taxon>
        <taxon>Oleiphilus</taxon>
    </lineage>
</organism>
<dbReference type="Pfam" id="PF13738">
    <property type="entry name" value="Pyr_redox_3"/>
    <property type="match status" value="1"/>
</dbReference>
<keyword evidence="2" id="KW-1133">Transmembrane helix</keyword>
<keyword evidence="2" id="KW-0472">Membrane</keyword>
<dbReference type="RefSeq" id="WP_087461708.1">
    <property type="nucleotide sequence ID" value="NZ_CP021425.1"/>
</dbReference>
<accession>A0A1Y0IB98</accession>
<dbReference type="Proteomes" id="UP000196027">
    <property type="component" value="Chromosome"/>
</dbReference>
<sequence>MTTRSKTPNTKATTTKPARRASTAASKANILKTNVSNTKVSKSNASKTPRKNTANVIGIESRSKPKLASVVIIGAGFAGIGMAIRLQQSGIKDFIILERGSEVGGTWRDNQYPGAACDIPSNLYSYSFAQNPNWSKSFSGSREILDYIKNLVKEHNLESYIRFNCNVVDTEFHEEGGIWNVTCENGNHYCGRAMVMAQGPLSNASLPNIEGVEDFEGHKIHSARWDHNYDFKGKKVAVIGTGASAVQIIPELIKEAEHVKVFQRTAAWVMPRPDFNVPNWNKALFSKIPATQRAVRNALYLGHEAMALAVIWNSPLTRVAEKIGAAHLKNQVKDKWLRRQLTPNYKIGCKRVLVSNDYYPALQQENCKLITWPINKISASGIKTVEGIEHQVDCIVFATGFDVCKSGTPFPVRGLEGVELSERWARGAKAYKSISVTGYPNLFMIFGPNSGPGHNSALVYMESQLDYAVKGISKILSENLKLMDVRSDKQRRFNADIQRRLAKTNWNSGCKSWYLTEDGFNATMYPGFASQFKAQMEKFKSTDYRIVKA</sequence>
<evidence type="ECO:0000313" key="4">
    <source>
        <dbReference type="Proteomes" id="UP000196027"/>
    </source>
</evidence>
<keyword evidence="3" id="KW-0503">Monooxygenase</keyword>
<dbReference type="SUPFAM" id="SSF51905">
    <property type="entry name" value="FAD/NAD(P)-binding domain"/>
    <property type="match status" value="1"/>
</dbReference>